<evidence type="ECO:0000313" key="2">
    <source>
        <dbReference type="EMBL" id="EFI99019.1"/>
    </source>
</evidence>
<reference evidence="2 3" key="1">
    <citation type="journal article" date="2010" name="Nat. Biotechnol.">
        <title>Genome sequence of the model mushroom Schizophyllum commune.</title>
        <authorList>
            <person name="Ohm R.A."/>
            <person name="de Jong J.F."/>
            <person name="Lugones L.G."/>
            <person name="Aerts A."/>
            <person name="Kothe E."/>
            <person name="Stajich J.E."/>
            <person name="de Vries R.P."/>
            <person name="Record E."/>
            <person name="Levasseur A."/>
            <person name="Baker S.E."/>
            <person name="Bartholomew K.A."/>
            <person name="Coutinho P.M."/>
            <person name="Erdmann S."/>
            <person name="Fowler T.J."/>
            <person name="Gathman A.C."/>
            <person name="Lombard V."/>
            <person name="Henrissat B."/>
            <person name="Knabe N."/>
            <person name="Kuees U."/>
            <person name="Lilly W.W."/>
            <person name="Lindquist E."/>
            <person name="Lucas S."/>
            <person name="Magnuson J.K."/>
            <person name="Piumi F."/>
            <person name="Raudaskoski M."/>
            <person name="Salamov A."/>
            <person name="Schmutz J."/>
            <person name="Schwarze F.W.M.R."/>
            <person name="vanKuyk P.A."/>
            <person name="Horton J.S."/>
            <person name="Grigoriev I.V."/>
            <person name="Woesten H.A.B."/>
        </authorList>
    </citation>
    <scope>NUCLEOTIDE SEQUENCE [LARGE SCALE GENOMIC DNA]</scope>
    <source>
        <strain evidence="3">H4-8 / FGSC 9210</strain>
    </source>
</reference>
<dbReference type="HOGENOM" id="CLU_1571552_0_0_1"/>
<dbReference type="SUPFAM" id="SSF52047">
    <property type="entry name" value="RNI-like"/>
    <property type="match status" value="1"/>
</dbReference>
<dbReference type="VEuPathDB" id="FungiDB:SCHCODRAFT_02685688"/>
<name>D8Q0E2_SCHCM</name>
<feature type="region of interest" description="Disordered" evidence="1">
    <location>
        <begin position="148"/>
        <end position="170"/>
    </location>
</feature>
<sequence length="170" mass="18568">MGGYSQDGPFEALQSMLARSGNCRSLRSLTLEGLTPAGPQVLDMIPCLRRLPSLEELEVQNNEEVEEVASLITPDLLRALIRDPGAPQSMAFLPNLARLAIGFGAKVEDAKNPEYGSLLKALLASRRQETSVDGKELALLQALETDGRGRDCRWPPRDDDDDSMDTDSDL</sequence>
<proteinExistence type="predicted"/>
<feature type="compositionally biased region" description="Basic and acidic residues" evidence="1">
    <location>
        <begin position="148"/>
        <end position="157"/>
    </location>
</feature>
<protein>
    <submittedName>
        <fullName evidence="2">Expressed protein</fullName>
    </submittedName>
</protein>
<feature type="compositionally biased region" description="Acidic residues" evidence="1">
    <location>
        <begin position="158"/>
        <end position="170"/>
    </location>
</feature>
<dbReference type="Proteomes" id="UP000007431">
    <property type="component" value="Unassembled WGS sequence"/>
</dbReference>
<accession>D8Q0E2</accession>
<dbReference type="AlphaFoldDB" id="D8Q0E2"/>
<gene>
    <name evidence="2" type="ORF">SCHCODRAFT_84818</name>
</gene>
<dbReference type="EMBL" id="GL377304">
    <property type="protein sequence ID" value="EFI99019.1"/>
    <property type="molecule type" value="Genomic_DNA"/>
</dbReference>
<dbReference type="Gene3D" id="3.80.10.10">
    <property type="entry name" value="Ribonuclease Inhibitor"/>
    <property type="match status" value="1"/>
</dbReference>
<evidence type="ECO:0000256" key="1">
    <source>
        <dbReference type="SAM" id="MobiDB-lite"/>
    </source>
</evidence>
<dbReference type="InParanoid" id="D8Q0E2"/>
<keyword evidence="3" id="KW-1185">Reference proteome</keyword>
<evidence type="ECO:0000313" key="3">
    <source>
        <dbReference type="Proteomes" id="UP000007431"/>
    </source>
</evidence>
<organism evidence="3">
    <name type="scientific">Schizophyllum commune (strain H4-8 / FGSC 9210)</name>
    <name type="common">Split gill fungus</name>
    <dbReference type="NCBI Taxonomy" id="578458"/>
    <lineage>
        <taxon>Eukaryota</taxon>
        <taxon>Fungi</taxon>
        <taxon>Dikarya</taxon>
        <taxon>Basidiomycota</taxon>
        <taxon>Agaricomycotina</taxon>
        <taxon>Agaricomycetes</taxon>
        <taxon>Agaricomycetidae</taxon>
        <taxon>Agaricales</taxon>
        <taxon>Schizophyllaceae</taxon>
        <taxon>Schizophyllum</taxon>
    </lineage>
</organism>
<dbReference type="InterPro" id="IPR032675">
    <property type="entry name" value="LRR_dom_sf"/>
</dbReference>